<reference evidence="1 2" key="1">
    <citation type="journal article" date="2018" name="Genome Biol. Evol.">
        <title>Multiple Roots of Fruiting Body Formation in Amoebozoa.</title>
        <authorList>
            <person name="Hillmann F."/>
            <person name="Forbes G."/>
            <person name="Novohradska S."/>
            <person name="Ferling I."/>
            <person name="Riege K."/>
            <person name="Groth M."/>
            <person name="Westermann M."/>
            <person name="Marz M."/>
            <person name="Spaller T."/>
            <person name="Winckler T."/>
            <person name="Schaap P."/>
            <person name="Glockner G."/>
        </authorList>
    </citation>
    <scope>NUCLEOTIDE SEQUENCE [LARGE SCALE GENOMIC DNA]</scope>
    <source>
        <strain evidence="1 2">Jena</strain>
    </source>
</reference>
<keyword evidence="2" id="KW-1185">Reference proteome</keyword>
<evidence type="ECO:0000313" key="1">
    <source>
        <dbReference type="EMBL" id="PRP82369.1"/>
    </source>
</evidence>
<dbReference type="Proteomes" id="UP000241769">
    <property type="component" value="Unassembled WGS sequence"/>
</dbReference>
<dbReference type="InParanoid" id="A0A2P6NEI5"/>
<organism evidence="1 2">
    <name type="scientific">Planoprotostelium fungivorum</name>
    <dbReference type="NCBI Taxonomy" id="1890364"/>
    <lineage>
        <taxon>Eukaryota</taxon>
        <taxon>Amoebozoa</taxon>
        <taxon>Evosea</taxon>
        <taxon>Variosea</taxon>
        <taxon>Cavosteliida</taxon>
        <taxon>Cavosteliaceae</taxon>
        <taxon>Planoprotostelium</taxon>
    </lineage>
</organism>
<evidence type="ECO:0000313" key="2">
    <source>
        <dbReference type="Proteomes" id="UP000241769"/>
    </source>
</evidence>
<accession>A0A2P6NEI5</accession>
<name>A0A2P6NEI5_9EUKA</name>
<protein>
    <submittedName>
        <fullName evidence="1">Uncharacterized protein</fullName>
    </submittedName>
</protein>
<dbReference type="EMBL" id="MDYQ01000104">
    <property type="protein sequence ID" value="PRP82369.1"/>
    <property type="molecule type" value="Genomic_DNA"/>
</dbReference>
<comment type="caution">
    <text evidence="1">The sequence shown here is derived from an EMBL/GenBank/DDBJ whole genome shotgun (WGS) entry which is preliminary data.</text>
</comment>
<proteinExistence type="predicted"/>
<gene>
    <name evidence="1" type="ORF">PROFUN_10145</name>
</gene>
<dbReference type="AlphaFoldDB" id="A0A2P6NEI5"/>
<sequence>MLVLYYAQQSGPHSVFLLILSYKRINMTTADEQDALSAFSNISHKDMSGSSVSLRRYSTHNQKHEMKRLIFFCLLATASARIKCDYQIIDVTGKTGHPTKFIVNTTQSAIVRCAGLSPAHPQCWSTWQVFPGGEVDLRHDPADYRDMPFTTSIPLDAETQSSTFYLVARKSLAEGHDVDVSASINYTVGVPSKYVTAEEISIDLVNQTQSQSGYSYNTANFKSSGTHAHQPTRITVTWIMQGGFVTTDSKLMPADTDTIEIKSRPSYLPLRVLSWTWEVENPEFPGTLQPVATITL</sequence>